<organism evidence="6 7">
    <name type="scientific">Paenibacillus faecis</name>
    <dbReference type="NCBI Taxonomy" id="862114"/>
    <lineage>
        <taxon>Bacteria</taxon>
        <taxon>Bacillati</taxon>
        <taxon>Bacillota</taxon>
        <taxon>Bacilli</taxon>
        <taxon>Bacillales</taxon>
        <taxon>Paenibacillaceae</taxon>
        <taxon>Paenibacillus</taxon>
    </lineage>
</organism>
<dbReference type="Pfam" id="PF02245">
    <property type="entry name" value="Pur_DNA_glyco"/>
    <property type="match status" value="1"/>
</dbReference>
<evidence type="ECO:0000256" key="4">
    <source>
        <dbReference type="ARBA" id="ARBA00023204"/>
    </source>
</evidence>
<dbReference type="InterPro" id="IPR011034">
    <property type="entry name" value="Formyl_transferase-like_C_sf"/>
</dbReference>
<dbReference type="GO" id="GO:0003905">
    <property type="term" value="F:alkylbase DNA N-glycosylase activity"/>
    <property type="evidence" value="ECO:0007669"/>
    <property type="project" value="InterPro"/>
</dbReference>
<evidence type="ECO:0000313" key="7">
    <source>
        <dbReference type="Proteomes" id="UP000325218"/>
    </source>
</evidence>
<evidence type="ECO:0000256" key="5">
    <source>
        <dbReference type="HAMAP-Rule" id="MF_00527"/>
    </source>
</evidence>
<dbReference type="EMBL" id="VSDO01000003">
    <property type="protein sequence ID" value="TYA12542.1"/>
    <property type="molecule type" value="Genomic_DNA"/>
</dbReference>
<dbReference type="FunFam" id="3.10.300.10:FF:000001">
    <property type="entry name" value="Putative 3-methyladenine DNA glycosylase"/>
    <property type="match status" value="1"/>
</dbReference>
<keyword evidence="3 5" id="KW-0378">Hydrolase</keyword>
<dbReference type="PANTHER" id="PTHR10429:SF0">
    <property type="entry name" value="DNA-3-METHYLADENINE GLYCOSYLASE"/>
    <property type="match status" value="1"/>
</dbReference>
<dbReference type="EC" id="3.2.2.-" evidence="5"/>
<comment type="similarity">
    <text evidence="1 5">Belongs to the DNA glycosylase MPG family.</text>
</comment>
<keyword evidence="4 5" id="KW-0234">DNA repair</keyword>
<dbReference type="CDD" id="cd00540">
    <property type="entry name" value="AAG"/>
    <property type="match status" value="1"/>
</dbReference>
<name>A0A5D0CRY2_9BACL</name>
<comment type="caution">
    <text evidence="6">The sequence shown here is derived from an EMBL/GenBank/DDBJ whole genome shotgun (WGS) entry which is preliminary data.</text>
</comment>
<keyword evidence="7" id="KW-1185">Reference proteome</keyword>
<reference evidence="6 7" key="1">
    <citation type="submission" date="2019-08" db="EMBL/GenBank/DDBJ databases">
        <title>Genome sequencing of Paenibacillus faecis DSM 23593(T).</title>
        <authorList>
            <person name="Kook J.-K."/>
            <person name="Park S.-N."/>
            <person name="Lim Y.K."/>
        </authorList>
    </citation>
    <scope>NUCLEOTIDE SEQUENCE [LARGE SCALE GENOMIC DNA]</scope>
    <source>
        <strain evidence="6 7">DSM 23593</strain>
    </source>
</reference>
<dbReference type="NCBIfam" id="TIGR00567">
    <property type="entry name" value="3mg"/>
    <property type="match status" value="1"/>
</dbReference>
<dbReference type="Proteomes" id="UP000325218">
    <property type="component" value="Unassembled WGS sequence"/>
</dbReference>
<dbReference type="Gene3D" id="3.10.300.10">
    <property type="entry name" value="Methylpurine-DNA glycosylase (MPG)"/>
    <property type="match status" value="1"/>
</dbReference>
<protein>
    <recommendedName>
        <fullName evidence="5">Putative 3-methyladenine DNA glycosylase</fullName>
        <ecNumber evidence="5">3.2.2.-</ecNumber>
    </recommendedName>
</protein>
<dbReference type="SUPFAM" id="SSF50486">
    <property type="entry name" value="FMT C-terminal domain-like"/>
    <property type="match status" value="1"/>
</dbReference>
<dbReference type="OrthoDB" id="9794313at2"/>
<evidence type="ECO:0000256" key="1">
    <source>
        <dbReference type="ARBA" id="ARBA00009232"/>
    </source>
</evidence>
<evidence type="ECO:0000256" key="3">
    <source>
        <dbReference type="ARBA" id="ARBA00022801"/>
    </source>
</evidence>
<accession>A0A5D0CRY2</accession>
<gene>
    <name evidence="6" type="ORF">FRY98_17830</name>
</gene>
<evidence type="ECO:0000313" key="6">
    <source>
        <dbReference type="EMBL" id="TYA12542.1"/>
    </source>
</evidence>
<dbReference type="PANTHER" id="PTHR10429">
    <property type="entry name" value="DNA-3-METHYLADENINE GLYCOSYLASE"/>
    <property type="match status" value="1"/>
</dbReference>
<sequence length="239" mass="25655">MTGQPGKSDSASFQSGELLPLSFYAVSALEAAPRLLGQVLVRETAEGTIRCRIVETESYGGIEDKGSHAYGGRRTARTEIMFGEGGAAYIYLIYGMYHCLNVVTGPPDDPQAVLIRAVEPLTPGDEALMRARRGSRARRPVDLSGGPGKLCRALEIDKSLNGALLHRSDSPLRLEAGWPGPGRAPAAAPGGEAAPPPAVIAAPRINIAYAAEYADLPWRFYYRDNPYVSVIDKERGVPY</sequence>
<dbReference type="InterPro" id="IPR003180">
    <property type="entry name" value="MPG"/>
</dbReference>
<keyword evidence="2 5" id="KW-0227">DNA damage</keyword>
<dbReference type="RefSeq" id="WP_148454379.1">
    <property type="nucleotide sequence ID" value="NZ_VSDO01000003.1"/>
</dbReference>
<dbReference type="HAMAP" id="MF_00527">
    <property type="entry name" value="3MGH"/>
    <property type="match status" value="1"/>
</dbReference>
<evidence type="ECO:0000256" key="2">
    <source>
        <dbReference type="ARBA" id="ARBA00022763"/>
    </source>
</evidence>
<dbReference type="InterPro" id="IPR036995">
    <property type="entry name" value="MPG_sf"/>
</dbReference>
<dbReference type="GO" id="GO:0003677">
    <property type="term" value="F:DNA binding"/>
    <property type="evidence" value="ECO:0007669"/>
    <property type="project" value="InterPro"/>
</dbReference>
<dbReference type="GO" id="GO:0006284">
    <property type="term" value="P:base-excision repair"/>
    <property type="evidence" value="ECO:0007669"/>
    <property type="project" value="InterPro"/>
</dbReference>
<dbReference type="AlphaFoldDB" id="A0A5D0CRY2"/>
<proteinExistence type="inferred from homology"/>